<evidence type="ECO:0000313" key="16">
    <source>
        <dbReference type="Proteomes" id="UP000749010"/>
    </source>
</evidence>
<keyword evidence="5 15" id="KW-0808">Transferase</keyword>
<evidence type="ECO:0000256" key="7">
    <source>
        <dbReference type="ARBA" id="ARBA00022777"/>
    </source>
</evidence>
<evidence type="ECO:0000256" key="3">
    <source>
        <dbReference type="ARBA" id="ARBA00013253"/>
    </source>
</evidence>
<protein>
    <recommendedName>
        <fullName evidence="4">2-amino-4-hydroxy-6-hydroxymethyldihydropteridine pyrophosphokinase</fullName>
        <ecNumber evidence="3">2.7.6.3</ecNumber>
    </recommendedName>
    <alternativeName>
        <fullName evidence="11">6-hydroxymethyl-7,8-dihydropterin pyrophosphokinase</fullName>
    </alternativeName>
    <alternativeName>
        <fullName evidence="12">7,8-dihydro-6-hydroxymethylpterin-pyrophosphokinase</fullName>
    </alternativeName>
</protein>
<evidence type="ECO:0000313" key="15">
    <source>
        <dbReference type="EMBL" id="NMQ29377.1"/>
    </source>
</evidence>
<organism evidence="15 16">
    <name type="scientific">Candidatus Accumulibacter phosphatis</name>
    <dbReference type="NCBI Taxonomy" id="327160"/>
    <lineage>
        <taxon>Bacteria</taxon>
        <taxon>Pseudomonadati</taxon>
        <taxon>Pseudomonadota</taxon>
        <taxon>Betaproteobacteria</taxon>
        <taxon>Candidatus Accumulibacter</taxon>
    </lineage>
</organism>
<dbReference type="PROSITE" id="PS00794">
    <property type="entry name" value="HPPK"/>
    <property type="match status" value="1"/>
</dbReference>
<feature type="region of interest" description="Disordered" evidence="13">
    <location>
        <begin position="1"/>
        <end position="33"/>
    </location>
</feature>
<evidence type="ECO:0000256" key="4">
    <source>
        <dbReference type="ARBA" id="ARBA00016218"/>
    </source>
</evidence>
<keyword evidence="16" id="KW-1185">Reference proteome</keyword>
<dbReference type="PANTHER" id="PTHR43071">
    <property type="entry name" value="2-AMINO-4-HYDROXY-6-HYDROXYMETHYLDIHYDROPTERIDINE PYROPHOSPHOKINASE"/>
    <property type="match status" value="1"/>
</dbReference>
<evidence type="ECO:0000259" key="14">
    <source>
        <dbReference type="PROSITE" id="PS00794"/>
    </source>
</evidence>
<name>A0ABX1U2G2_9PROT</name>
<dbReference type="Pfam" id="PF01288">
    <property type="entry name" value="HPPK"/>
    <property type="match status" value="1"/>
</dbReference>
<evidence type="ECO:0000256" key="5">
    <source>
        <dbReference type="ARBA" id="ARBA00022679"/>
    </source>
</evidence>
<dbReference type="Proteomes" id="UP000749010">
    <property type="component" value="Unassembled WGS sequence"/>
</dbReference>
<accession>A0ABX1U2G2</accession>
<dbReference type="CDD" id="cd00483">
    <property type="entry name" value="HPPK"/>
    <property type="match status" value="1"/>
</dbReference>
<evidence type="ECO:0000256" key="9">
    <source>
        <dbReference type="ARBA" id="ARBA00022909"/>
    </source>
</evidence>
<evidence type="ECO:0000256" key="10">
    <source>
        <dbReference type="ARBA" id="ARBA00029409"/>
    </source>
</evidence>
<keyword evidence="8" id="KW-0067">ATP-binding</keyword>
<dbReference type="NCBIfam" id="TIGR01498">
    <property type="entry name" value="folK"/>
    <property type="match status" value="1"/>
</dbReference>
<evidence type="ECO:0000256" key="6">
    <source>
        <dbReference type="ARBA" id="ARBA00022741"/>
    </source>
</evidence>
<comment type="caution">
    <text evidence="15">The sequence shown here is derived from an EMBL/GenBank/DDBJ whole genome shotgun (WGS) entry which is preliminary data.</text>
</comment>
<comment type="pathway">
    <text evidence="1">Cofactor biosynthesis; tetrahydrofolate biosynthesis; 2-amino-4-hydroxy-6-hydroxymethyl-7,8-dihydropteridine diphosphate from 7,8-dihydroneopterin triphosphate: step 4/4.</text>
</comment>
<evidence type="ECO:0000256" key="12">
    <source>
        <dbReference type="ARBA" id="ARBA00033413"/>
    </source>
</evidence>
<evidence type="ECO:0000256" key="1">
    <source>
        <dbReference type="ARBA" id="ARBA00005051"/>
    </source>
</evidence>
<evidence type="ECO:0000256" key="13">
    <source>
        <dbReference type="SAM" id="MobiDB-lite"/>
    </source>
</evidence>
<dbReference type="Gene3D" id="3.30.70.560">
    <property type="entry name" value="7,8-Dihydro-6-hydroxymethylpterin-pyrophosphokinase HPPK"/>
    <property type="match status" value="1"/>
</dbReference>
<reference evidence="15 16" key="1">
    <citation type="submission" date="2019-03" db="EMBL/GenBank/DDBJ databases">
        <title>Metabolic reconstructions from genomes of highly enriched 'Candidatus Accumulibacter' and 'Candidatus Competibacter' bioreactor populations.</title>
        <authorList>
            <person name="Annavajhala M.K."/>
            <person name="Welles L."/>
            <person name="Abbas B."/>
            <person name="Sorokin D."/>
            <person name="Park H."/>
            <person name="Van Loosdrecht M."/>
            <person name="Chandran K."/>
        </authorList>
    </citation>
    <scope>NUCLEOTIDE SEQUENCE [LARGE SCALE GENOMIC DNA]</scope>
    <source>
        <strain evidence="15 16">SBR_S</strain>
    </source>
</reference>
<evidence type="ECO:0000256" key="2">
    <source>
        <dbReference type="ARBA" id="ARBA00005810"/>
    </source>
</evidence>
<dbReference type="RefSeq" id="WP_169067835.1">
    <property type="nucleotide sequence ID" value="NZ_SPMY01000053.1"/>
</dbReference>
<keyword evidence="9" id="KW-0289">Folate biosynthesis</keyword>
<comment type="similarity">
    <text evidence="2">Belongs to the HPPK family.</text>
</comment>
<sequence>MTRGDAAVLGDEAAQPAERGADAKRLPSPSTSCTDTSSEHLAYVALGANLADPLAQVRAAGRALAGVAECRLLRLSSLYRSAPVGNRSIRGQADFINAVAALHTRLTPPQLLDALFAIERLFGRRREYHHAPRTLDLDLLLYDEQTVDSQRLRIPHPRMHLRAFVIAPLLEIAPQTLIPGRGSAAAWLPAVSMQGIAKLAD</sequence>
<keyword evidence="6" id="KW-0547">Nucleotide-binding</keyword>
<feature type="domain" description="7,8-dihydro-6-hydroxymethylpterin-pyrophosphokinase" evidence="14">
    <location>
        <begin position="129"/>
        <end position="140"/>
    </location>
</feature>
<dbReference type="EC" id="2.7.6.3" evidence="3"/>
<comment type="function">
    <text evidence="10">Catalyzes the transfer of pyrophosphate from adenosine triphosphate (ATP) to 6-hydroxymethyl-7,8-dihydropterin, an enzymatic step in folate biosynthesis pathway.</text>
</comment>
<dbReference type="EMBL" id="SPMY01000053">
    <property type="protein sequence ID" value="NMQ29377.1"/>
    <property type="molecule type" value="Genomic_DNA"/>
</dbReference>
<proteinExistence type="inferred from homology"/>
<dbReference type="GO" id="GO:0003848">
    <property type="term" value="F:2-amino-4-hydroxy-6-hydroxymethyldihydropteridine diphosphokinase activity"/>
    <property type="evidence" value="ECO:0007669"/>
    <property type="project" value="UniProtKB-EC"/>
</dbReference>
<dbReference type="PANTHER" id="PTHR43071:SF1">
    <property type="entry name" value="2-AMINO-4-HYDROXY-6-HYDROXYMETHYLDIHYDROPTERIDINE PYROPHOSPHOKINASE"/>
    <property type="match status" value="1"/>
</dbReference>
<evidence type="ECO:0000256" key="8">
    <source>
        <dbReference type="ARBA" id="ARBA00022840"/>
    </source>
</evidence>
<keyword evidence="7" id="KW-0418">Kinase</keyword>
<dbReference type="InterPro" id="IPR000550">
    <property type="entry name" value="Hppk"/>
</dbReference>
<gene>
    <name evidence="15" type="primary">folK</name>
    <name evidence="15" type="ORF">E4Q23_17365</name>
</gene>
<dbReference type="SUPFAM" id="SSF55083">
    <property type="entry name" value="6-hydroxymethyl-7,8-dihydropterin pyrophosphokinase, HPPK"/>
    <property type="match status" value="1"/>
</dbReference>
<evidence type="ECO:0000256" key="11">
    <source>
        <dbReference type="ARBA" id="ARBA00029766"/>
    </source>
</evidence>
<dbReference type="InterPro" id="IPR035907">
    <property type="entry name" value="Hppk_sf"/>
</dbReference>